<name>A0A171A1E1_9BACT</name>
<sequence>MNRLISLLRLPTREKTLFAEAVAFLFYAKLLLFVLPFKDCIKQFKILPPVSVPVDLNEAQVIGRAISRANKLAFWKNRCLVSSFAARLMLSRRNIASVLYLGLRFENDTQLKMNAHAWLMVGELLVTPKGSDGYKEIFRF</sequence>
<dbReference type="EMBL" id="BDCR01000003">
    <property type="protein sequence ID" value="GAT63210.1"/>
    <property type="molecule type" value="Genomic_DNA"/>
</dbReference>
<gene>
    <name evidence="2" type="ORF">PJIAN_3525</name>
</gene>
<evidence type="ECO:0000313" key="2">
    <source>
        <dbReference type="EMBL" id="GAT63210.1"/>
    </source>
</evidence>
<keyword evidence="3" id="KW-1185">Reference proteome</keyword>
<dbReference type="RefSeq" id="WP_068704172.1">
    <property type="nucleotide sequence ID" value="NZ_BDCR01000003.1"/>
</dbReference>
<comment type="caution">
    <text evidence="2">The sequence shown here is derived from an EMBL/GenBank/DDBJ whole genome shotgun (WGS) entry which is preliminary data.</text>
</comment>
<reference evidence="3" key="1">
    <citation type="submission" date="2016-04" db="EMBL/GenBank/DDBJ databases">
        <title>Draft genome sequence of Paludibacter jiangxiensis strain NM7.</title>
        <authorList>
            <person name="Qiu Y."/>
            <person name="Matsuura N."/>
            <person name="Ohashi A."/>
            <person name="Tourlousse M.D."/>
            <person name="Sekiguchi Y."/>
        </authorList>
    </citation>
    <scope>NUCLEOTIDE SEQUENCE [LARGE SCALE GENOMIC DNA]</scope>
    <source>
        <strain evidence="3">NM7</strain>
    </source>
</reference>
<dbReference type="STRING" id="681398.PJIAN_3525"/>
<dbReference type="NCBIfam" id="NF033537">
    <property type="entry name" value="lasso_biosyn_B2"/>
    <property type="match status" value="1"/>
</dbReference>
<feature type="domain" description="Microcin J25-processing protein McjB C-terminal" evidence="1">
    <location>
        <begin position="47"/>
        <end position="138"/>
    </location>
</feature>
<dbReference type="Pfam" id="PF13471">
    <property type="entry name" value="Transglut_core3"/>
    <property type="match status" value="1"/>
</dbReference>
<organism evidence="2 3">
    <name type="scientific">Paludibacter jiangxiensis</name>
    <dbReference type="NCBI Taxonomy" id="681398"/>
    <lineage>
        <taxon>Bacteria</taxon>
        <taxon>Pseudomonadati</taxon>
        <taxon>Bacteroidota</taxon>
        <taxon>Bacteroidia</taxon>
        <taxon>Bacteroidales</taxon>
        <taxon>Paludibacteraceae</taxon>
        <taxon>Paludibacter</taxon>
    </lineage>
</organism>
<protein>
    <submittedName>
        <fullName evidence="2">Transglutaminase-like superfamily protein</fullName>
    </submittedName>
</protein>
<dbReference type="InterPro" id="IPR032708">
    <property type="entry name" value="McjB_C"/>
</dbReference>
<dbReference type="AlphaFoldDB" id="A0A171A1E1"/>
<reference evidence="3" key="2">
    <citation type="journal article" date="2017" name="Genome Announc.">
        <title>Draft genome sequence of Paludibacter jiangxiensis NM7(T), a propionate-producing fermentative bacterium.</title>
        <authorList>
            <person name="Qiu Y.-L."/>
            <person name="Tourlousse D.M."/>
            <person name="Matsuura N."/>
            <person name="Ohashi A."/>
            <person name="Sekiguchi Y."/>
        </authorList>
    </citation>
    <scope>NUCLEOTIDE SEQUENCE [LARGE SCALE GENOMIC DNA]</scope>
    <source>
        <strain evidence="3">NM7</strain>
    </source>
</reference>
<dbReference type="InterPro" id="IPR053521">
    <property type="entry name" value="McjB-like"/>
</dbReference>
<evidence type="ECO:0000313" key="3">
    <source>
        <dbReference type="Proteomes" id="UP000076586"/>
    </source>
</evidence>
<dbReference type="Proteomes" id="UP000076586">
    <property type="component" value="Unassembled WGS sequence"/>
</dbReference>
<proteinExistence type="predicted"/>
<evidence type="ECO:0000259" key="1">
    <source>
        <dbReference type="Pfam" id="PF13471"/>
    </source>
</evidence>
<accession>A0A171A1E1</accession>
<dbReference type="OrthoDB" id="980562at2"/>